<dbReference type="EMBL" id="SRYA01000103">
    <property type="protein sequence ID" value="TGY88056.1"/>
    <property type="molecule type" value="Genomic_DNA"/>
</dbReference>
<comment type="caution">
    <text evidence="1">The sequence shown here is derived from an EMBL/GenBank/DDBJ whole genome shotgun (WGS) entry which is preliminary data.</text>
</comment>
<protein>
    <submittedName>
        <fullName evidence="1">Nucleotide pyrophosphohydrolase</fullName>
    </submittedName>
</protein>
<proteinExistence type="predicted"/>
<gene>
    <name evidence="1" type="ORF">E5329_25995</name>
</gene>
<reference evidence="1" key="1">
    <citation type="submission" date="2019-04" db="EMBL/GenBank/DDBJ databases">
        <title>Microbes associate with the intestines of laboratory mice.</title>
        <authorList>
            <person name="Navarre W."/>
            <person name="Wong E."/>
            <person name="Huang K."/>
            <person name="Tropini C."/>
            <person name="Ng K."/>
            <person name="Yu B."/>
        </authorList>
    </citation>
    <scope>NUCLEOTIDE SEQUENCE</scope>
    <source>
        <strain evidence="1">NM01_1-7b</strain>
    </source>
</reference>
<evidence type="ECO:0000313" key="2">
    <source>
        <dbReference type="Proteomes" id="UP000304953"/>
    </source>
</evidence>
<evidence type="ECO:0000313" key="1">
    <source>
        <dbReference type="EMBL" id="TGY88056.1"/>
    </source>
</evidence>
<dbReference type="Proteomes" id="UP000304953">
    <property type="component" value="Unassembled WGS sequence"/>
</dbReference>
<sequence length="120" mass="14058">MTIQELIELQKEFDGKHKGNFKWNVKITDSNIEMLEFLMVSLTGEVGEVANIVKKIVRGDFKLEEKKSDIEEELADVFIYLLKLSYQLNIDLESTYVKKMGKNRERFLKYEEQDTKESGS</sequence>
<name>A0AC61RQ19_9FIRM</name>
<organism evidence="1 2">
    <name type="scientific">Petralouisia muris</name>
    <dbReference type="NCBI Taxonomy" id="3032872"/>
    <lineage>
        <taxon>Bacteria</taxon>
        <taxon>Bacillati</taxon>
        <taxon>Bacillota</taxon>
        <taxon>Clostridia</taxon>
        <taxon>Lachnospirales</taxon>
        <taxon>Lachnospiraceae</taxon>
        <taxon>Petralouisia</taxon>
    </lineage>
</organism>
<accession>A0AC61RQ19</accession>
<keyword evidence="2" id="KW-1185">Reference proteome</keyword>